<dbReference type="GO" id="GO:0006820">
    <property type="term" value="P:monoatomic anion transport"/>
    <property type="evidence" value="ECO:0007669"/>
    <property type="project" value="TreeGrafter"/>
</dbReference>
<accession>A0A482XRR7</accession>
<name>A0A482XRR7_LAOST</name>
<reference evidence="6 7" key="1">
    <citation type="journal article" date="2017" name="Gigascience">
        <title>Genome sequence of the small brown planthopper, Laodelphax striatellus.</title>
        <authorList>
            <person name="Zhu J."/>
            <person name="Jiang F."/>
            <person name="Wang X."/>
            <person name="Yang P."/>
            <person name="Bao Y."/>
            <person name="Zhao W."/>
            <person name="Wang W."/>
            <person name="Lu H."/>
            <person name="Wang Q."/>
            <person name="Cui N."/>
            <person name="Li J."/>
            <person name="Chen X."/>
            <person name="Luo L."/>
            <person name="Yu J."/>
            <person name="Kang L."/>
            <person name="Cui F."/>
        </authorList>
    </citation>
    <scope>NUCLEOTIDE SEQUENCE [LARGE SCALE GENOMIC DNA]</scope>
    <source>
        <strain evidence="6">Lst14</strain>
    </source>
</reference>
<dbReference type="Proteomes" id="UP000291343">
    <property type="component" value="Unassembled WGS sequence"/>
</dbReference>
<dbReference type="Gene3D" id="1.20.1250.20">
    <property type="entry name" value="MFS general substrate transporter like domains"/>
    <property type="match status" value="1"/>
</dbReference>
<dbReference type="AlphaFoldDB" id="A0A482XRR7"/>
<keyword evidence="3 5" id="KW-1133">Transmembrane helix</keyword>
<evidence type="ECO:0000256" key="3">
    <source>
        <dbReference type="ARBA" id="ARBA00022989"/>
    </source>
</evidence>
<dbReference type="Pfam" id="PF07690">
    <property type="entry name" value="MFS_1"/>
    <property type="match status" value="1"/>
</dbReference>
<evidence type="ECO:0000256" key="4">
    <source>
        <dbReference type="ARBA" id="ARBA00023136"/>
    </source>
</evidence>
<dbReference type="STRING" id="195883.A0A482XRR7"/>
<dbReference type="SUPFAM" id="SSF103473">
    <property type="entry name" value="MFS general substrate transporter"/>
    <property type="match status" value="1"/>
</dbReference>
<dbReference type="SMR" id="A0A482XRR7"/>
<evidence type="ECO:0000256" key="2">
    <source>
        <dbReference type="ARBA" id="ARBA00022692"/>
    </source>
</evidence>
<protein>
    <recommendedName>
        <fullName evidence="8">Major facilitator superfamily (MFS) profile domain-containing protein</fullName>
    </recommendedName>
</protein>
<keyword evidence="7" id="KW-1185">Reference proteome</keyword>
<dbReference type="InterPro" id="IPR036259">
    <property type="entry name" value="MFS_trans_sf"/>
</dbReference>
<dbReference type="EMBL" id="QKKF02003730">
    <property type="protein sequence ID" value="RZF47621.1"/>
    <property type="molecule type" value="Genomic_DNA"/>
</dbReference>
<gene>
    <name evidence="6" type="ORF">LSTR_LSTR014748</name>
</gene>
<keyword evidence="2 5" id="KW-0812">Transmembrane</keyword>
<evidence type="ECO:0008006" key="8">
    <source>
        <dbReference type="Google" id="ProtNLM"/>
    </source>
</evidence>
<sequence>MFEGASSVQSLPTIFHIFAHNVPIEERSRAFGYLVAAGSVGQTVASIICPHLAWQTGFYLFGSLGIVWVLIWLVFYNDSTTLRKDEIPLFLPKVSDESERSLHRVMCHWPLWAVYVAHFAMNCPTT</sequence>
<evidence type="ECO:0000313" key="7">
    <source>
        <dbReference type="Proteomes" id="UP000291343"/>
    </source>
</evidence>
<comment type="subcellular location">
    <subcellularLocation>
        <location evidence="1">Membrane</location>
        <topology evidence="1">Multi-pass membrane protein</topology>
    </subcellularLocation>
</comment>
<keyword evidence="4 5" id="KW-0472">Membrane</keyword>
<dbReference type="PANTHER" id="PTHR11662">
    <property type="entry name" value="SOLUTE CARRIER FAMILY 17"/>
    <property type="match status" value="1"/>
</dbReference>
<proteinExistence type="predicted"/>
<dbReference type="PANTHER" id="PTHR11662:SF40">
    <property type="entry name" value="MAJOR FACILITATOR SUPERFAMILY (MFS) PROFILE DOMAIN-CONTAINING PROTEIN"/>
    <property type="match status" value="1"/>
</dbReference>
<dbReference type="OrthoDB" id="2250022at2759"/>
<dbReference type="GO" id="GO:0016020">
    <property type="term" value="C:membrane"/>
    <property type="evidence" value="ECO:0007669"/>
    <property type="project" value="UniProtKB-SubCell"/>
</dbReference>
<dbReference type="GO" id="GO:0022857">
    <property type="term" value="F:transmembrane transporter activity"/>
    <property type="evidence" value="ECO:0007669"/>
    <property type="project" value="InterPro"/>
</dbReference>
<dbReference type="InterPro" id="IPR050382">
    <property type="entry name" value="MFS_Na/Anion_cotransporter"/>
</dbReference>
<dbReference type="InParanoid" id="A0A482XRR7"/>
<evidence type="ECO:0000256" key="1">
    <source>
        <dbReference type="ARBA" id="ARBA00004141"/>
    </source>
</evidence>
<feature type="transmembrane region" description="Helical" evidence="5">
    <location>
        <begin position="59"/>
        <end position="76"/>
    </location>
</feature>
<evidence type="ECO:0000313" key="6">
    <source>
        <dbReference type="EMBL" id="RZF47621.1"/>
    </source>
</evidence>
<organism evidence="6 7">
    <name type="scientific">Laodelphax striatellus</name>
    <name type="common">Small brown planthopper</name>
    <name type="synonym">Delphax striatella</name>
    <dbReference type="NCBI Taxonomy" id="195883"/>
    <lineage>
        <taxon>Eukaryota</taxon>
        <taxon>Metazoa</taxon>
        <taxon>Ecdysozoa</taxon>
        <taxon>Arthropoda</taxon>
        <taxon>Hexapoda</taxon>
        <taxon>Insecta</taxon>
        <taxon>Pterygota</taxon>
        <taxon>Neoptera</taxon>
        <taxon>Paraneoptera</taxon>
        <taxon>Hemiptera</taxon>
        <taxon>Auchenorrhyncha</taxon>
        <taxon>Fulgoroidea</taxon>
        <taxon>Delphacidae</taxon>
        <taxon>Criomorphinae</taxon>
        <taxon>Laodelphax</taxon>
    </lineage>
</organism>
<dbReference type="InterPro" id="IPR011701">
    <property type="entry name" value="MFS"/>
</dbReference>
<comment type="caution">
    <text evidence="6">The sequence shown here is derived from an EMBL/GenBank/DDBJ whole genome shotgun (WGS) entry which is preliminary data.</text>
</comment>
<evidence type="ECO:0000256" key="5">
    <source>
        <dbReference type="SAM" id="Phobius"/>
    </source>
</evidence>